<gene>
    <name evidence="8" type="ORF">BDA99DRAFT_557424</name>
</gene>
<evidence type="ECO:0000256" key="3">
    <source>
        <dbReference type="ARBA" id="ARBA00022692"/>
    </source>
</evidence>
<evidence type="ECO:0000313" key="8">
    <source>
        <dbReference type="EMBL" id="KAI9270605.1"/>
    </source>
</evidence>
<feature type="transmembrane region" description="Helical" evidence="6">
    <location>
        <begin position="148"/>
        <end position="166"/>
    </location>
</feature>
<dbReference type="GO" id="GO:0005774">
    <property type="term" value="C:vacuolar membrane"/>
    <property type="evidence" value="ECO:0007669"/>
    <property type="project" value="TreeGrafter"/>
</dbReference>
<keyword evidence="9" id="KW-1185">Reference proteome</keyword>
<feature type="domain" description="Amino acid transporter transmembrane" evidence="7">
    <location>
        <begin position="29"/>
        <end position="416"/>
    </location>
</feature>
<name>A0AAD5K5P9_9FUNG</name>
<protein>
    <submittedName>
        <fullName evidence="8">Transmembrane amino acid transporter protein-domain-containing protein</fullName>
    </submittedName>
</protein>
<comment type="subcellular location">
    <subcellularLocation>
        <location evidence="1">Membrane</location>
        <topology evidence="1">Multi-pass membrane protein</topology>
    </subcellularLocation>
</comment>
<feature type="transmembrane region" description="Helical" evidence="6">
    <location>
        <begin position="32"/>
        <end position="53"/>
    </location>
</feature>
<reference evidence="8" key="2">
    <citation type="submission" date="2023-02" db="EMBL/GenBank/DDBJ databases">
        <authorList>
            <consortium name="DOE Joint Genome Institute"/>
            <person name="Mondo S.J."/>
            <person name="Chang Y."/>
            <person name="Wang Y."/>
            <person name="Ahrendt S."/>
            <person name="Andreopoulos W."/>
            <person name="Barry K."/>
            <person name="Beard J."/>
            <person name="Benny G.L."/>
            <person name="Blankenship S."/>
            <person name="Bonito G."/>
            <person name="Cuomo C."/>
            <person name="Desiro A."/>
            <person name="Gervers K.A."/>
            <person name="Hundley H."/>
            <person name="Kuo A."/>
            <person name="LaButti K."/>
            <person name="Lang B.F."/>
            <person name="Lipzen A."/>
            <person name="O'Donnell K."/>
            <person name="Pangilinan J."/>
            <person name="Reynolds N."/>
            <person name="Sandor L."/>
            <person name="Smith M.W."/>
            <person name="Tsang A."/>
            <person name="Grigoriev I.V."/>
            <person name="Stajich J.E."/>
            <person name="Spatafora J.W."/>
        </authorList>
    </citation>
    <scope>NUCLEOTIDE SEQUENCE</scope>
    <source>
        <strain evidence="8">RSA 2281</strain>
    </source>
</reference>
<dbReference type="GO" id="GO:0015179">
    <property type="term" value="F:L-amino acid transmembrane transporter activity"/>
    <property type="evidence" value="ECO:0007669"/>
    <property type="project" value="TreeGrafter"/>
</dbReference>
<dbReference type="Proteomes" id="UP001209540">
    <property type="component" value="Unassembled WGS sequence"/>
</dbReference>
<keyword evidence="4 6" id="KW-1133">Transmembrane helix</keyword>
<proteinExistence type="inferred from homology"/>
<dbReference type="EMBL" id="JAIXMP010000007">
    <property type="protein sequence ID" value="KAI9270605.1"/>
    <property type="molecule type" value="Genomic_DNA"/>
</dbReference>
<keyword evidence="5 6" id="KW-0472">Membrane</keyword>
<dbReference type="InterPro" id="IPR013057">
    <property type="entry name" value="AA_transpt_TM"/>
</dbReference>
<dbReference type="PANTHER" id="PTHR22950">
    <property type="entry name" value="AMINO ACID TRANSPORTER"/>
    <property type="match status" value="1"/>
</dbReference>
<feature type="transmembrane region" description="Helical" evidence="6">
    <location>
        <begin position="336"/>
        <end position="356"/>
    </location>
</feature>
<keyword evidence="3 6" id="KW-0812">Transmembrane</keyword>
<feature type="transmembrane region" description="Helical" evidence="6">
    <location>
        <begin position="247"/>
        <end position="270"/>
    </location>
</feature>
<evidence type="ECO:0000256" key="5">
    <source>
        <dbReference type="ARBA" id="ARBA00023136"/>
    </source>
</evidence>
<feature type="transmembrane region" description="Helical" evidence="6">
    <location>
        <begin position="362"/>
        <end position="383"/>
    </location>
</feature>
<comment type="similarity">
    <text evidence="2">Belongs to the amino acid/polyamine transporter 2 family.</text>
</comment>
<reference evidence="8" key="1">
    <citation type="journal article" date="2022" name="IScience">
        <title>Evolution of zygomycete secretomes and the origins of terrestrial fungal ecologies.</title>
        <authorList>
            <person name="Chang Y."/>
            <person name="Wang Y."/>
            <person name="Mondo S."/>
            <person name="Ahrendt S."/>
            <person name="Andreopoulos W."/>
            <person name="Barry K."/>
            <person name="Beard J."/>
            <person name="Benny G.L."/>
            <person name="Blankenship S."/>
            <person name="Bonito G."/>
            <person name="Cuomo C."/>
            <person name="Desiro A."/>
            <person name="Gervers K.A."/>
            <person name="Hundley H."/>
            <person name="Kuo A."/>
            <person name="LaButti K."/>
            <person name="Lang B.F."/>
            <person name="Lipzen A."/>
            <person name="O'Donnell K."/>
            <person name="Pangilinan J."/>
            <person name="Reynolds N."/>
            <person name="Sandor L."/>
            <person name="Smith M.E."/>
            <person name="Tsang A."/>
            <person name="Grigoriev I.V."/>
            <person name="Stajich J.E."/>
            <person name="Spatafora J.W."/>
        </authorList>
    </citation>
    <scope>NUCLEOTIDE SEQUENCE</scope>
    <source>
        <strain evidence="8">RSA 2281</strain>
    </source>
</reference>
<evidence type="ECO:0000256" key="4">
    <source>
        <dbReference type="ARBA" id="ARBA00022989"/>
    </source>
</evidence>
<dbReference type="AlphaFoldDB" id="A0AAD5K5P9"/>
<dbReference type="PANTHER" id="PTHR22950:SF349">
    <property type="entry name" value="AMINO ACID TRANSPORTER TRANSMEMBRANE DOMAIN-CONTAINING PROTEIN"/>
    <property type="match status" value="1"/>
</dbReference>
<feature type="transmembrane region" description="Helical" evidence="6">
    <location>
        <begin position="395"/>
        <end position="416"/>
    </location>
</feature>
<sequence>MADPSSFTELGLPEKSKYGNIDCDRSNAGSSLYAYFNIVCAVCGIGMLGLPQALSRGGWAALALLLFAWWMATYCSIILIKCLYSPRNQETRLSSFTAVAEDAFGKVGGWVLFFFQAWIVLGGPILFFVLCGTSMNELCRGTAGEIGVVPWIIVFCVVVAIPFIFFKSMKDMGWTSIFGAVAIIVITVICIVMAGIDSPNVTQYVTHNNIIWEGYPIALSTIALSCGANVLYPSIEASMKKPQDWSYTIATALTTCVLLYIMVAVAGYYVYGDTIFNPMYYSIPNGVPRIFCITLMVINTTVSAPIYLMSFTIECEEMMNITIERWGPTGEFMMRAGFRTLTVMFCGIIGCVVPFFDNLMSLFGALGFCSTTFIFPVLCYWRLTGFRNKPIYELAWNFLIIMFGTMGMIFGSWFSVQDLIAAFQNNA</sequence>
<evidence type="ECO:0000256" key="2">
    <source>
        <dbReference type="ARBA" id="ARBA00008066"/>
    </source>
</evidence>
<feature type="transmembrane region" description="Helical" evidence="6">
    <location>
        <begin position="104"/>
        <end position="128"/>
    </location>
</feature>
<dbReference type="Pfam" id="PF01490">
    <property type="entry name" value="Aa_trans"/>
    <property type="match status" value="1"/>
</dbReference>
<feature type="transmembrane region" description="Helical" evidence="6">
    <location>
        <begin position="59"/>
        <end position="84"/>
    </location>
</feature>
<feature type="transmembrane region" description="Helical" evidence="6">
    <location>
        <begin position="216"/>
        <end position="235"/>
    </location>
</feature>
<feature type="transmembrane region" description="Helical" evidence="6">
    <location>
        <begin position="290"/>
        <end position="315"/>
    </location>
</feature>
<accession>A0AAD5K5P9</accession>
<organism evidence="8 9">
    <name type="scientific">Phascolomyces articulosus</name>
    <dbReference type="NCBI Taxonomy" id="60185"/>
    <lineage>
        <taxon>Eukaryota</taxon>
        <taxon>Fungi</taxon>
        <taxon>Fungi incertae sedis</taxon>
        <taxon>Mucoromycota</taxon>
        <taxon>Mucoromycotina</taxon>
        <taxon>Mucoromycetes</taxon>
        <taxon>Mucorales</taxon>
        <taxon>Lichtheimiaceae</taxon>
        <taxon>Phascolomyces</taxon>
    </lineage>
</organism>
<feature type="transmembrane region" description="Helical" evidence="6">
    <location>
        <begin position="173"/>
        <end position="196"/>
    </location>
</feature>
<evidence type="ECO:0000259" key="7">
    <source>
        <dbReference type="Pfam" id="PF01490"/>
    </source>
</evidence>
<evidence type="ECO:0000256" key="6">
    <source>
        <dbReference type="SAM" id="Phobius"/>
    </source>
</evidence>
<comment type="caution">
    <text evidence="8">The sequence shown here is derived from an EMBL/GenBank/DDBJ whole genome shotgun (WGS) entry which is preliminary data.</text>
</comment>
<evidence type="ECO:0000313" key="9">
    <source>
        <dbReference type="Proteomes" id="UP001209540"/>
    </source>
</evidence>
<evidence type="ECO:0000256" key="1">
    <source>
        <dbReference type="ARBA" id="ARBA00004141"/>
    </source>
</evidence>